<evidence type="ECO:0000256" key="4">
    <source>
        <dbReference type="ARBA" id="ARBA00022723"/>
    </source>
</evidence>
<evidence type="ECO:0000256" key="8">
    <source>
        <dbReference type="RuleBase" id="RU000461"/>
    </source>
</evidence>
<dbReference type="SUPFAM" id="SSF48264">
    <property type="entry name" value="Cytochrome P450"/>
    <property type="match status" value="1"/>
</dbReference>
<keyword evidence="3 8" id="KW-0349">Heme</keyword>
<keyword evidence="11" id="KW-1185">Reference proteome</keyword>
<evidence type="ECO:0000256" key="5">
    <source>
        <dbReference type="ARBA" id="ARBA00023002"/>
    </source>
</evidence>
<comment type="caution">
    <text evidence="10">The sequence shown here is derived from an EMBL/GenBank/DDBJ whole genome shotgun (WGS) entry which is preliminary data.</text>
</comment>
<evidence type="ECO:0000256" key="9">
    <source>
        <dbReference type="SAM" id="MobiDB-lite"/>
    </source>
</evidence>
<evidence type="ECO:0000256" key="2">
    <source>
        <dbReference type="ARBA" id="ARBA00010617"/>
    </source>
</evidence>
<proteinExistence type="inferred from homology"/>
<evidence type="ECO:0000313" key="11">
    <source>
        <dbReference type="Proteomes" id="UP001501035"/>
    </source>
</evidence>
<comment type="cofactor">
    <cofactor evidence="1">
        <name>heme</name>
        <dbReference type="ChEBI" id="CHEBI:30413"/>
    </cofactor>
</comment>
<dbReference type="InterPro" id="IPR017972">
    <property type="entry name" value="Cyt_P450_CS"/>
</dbReference>
<organism evidence="10 11">
    <name type="scientific">Gordonia defluvii</name>
    <dbReference type="NCBI Taxonomy" id="283718"/>
    <lineage>
        <taxon>Bacteria</taxon>
        <taxon>Bacillati</taxon>
        <taxon>Actinomycetota</taxon>
        <taxon>Actinomycetes</taxon>
        <taxon>Mycobacteriales</taxon>
        <taxon>Gordoniaceae</taxon>
        <taxon>Gordonia</taxon>
    </lineage>
</organism>
<comment type="similarity">
    <text evidence="2 8">Belongs to the cytochrome P450 family.</text>
</comment>
<keyword evidence="5 8" id="KW-0560">Oxidoreductase</keyword>
<dbReference type="PRINTS" id="PR00359">
    <property type="entry name" value="BP450"/>
</dbReference>
<evidence type="ECO:0000313" key="10">
    <source>
        <dbReference type="EMBL" id="GAA3049678.1"/>
    </source>
</evidence>
<dbReference type="PROSITE" id="PS00086">
    <property type="entry name" value="CYTOCHROME_P450"/>
    <property type="match status" value="1"/>
</dbReference>
<feature type="region of interest" description="Disordered" evidence="9">
    <location>
        <begin position="1"/>
        <end position="22"/>
    </location>
</feature>
<dbReference type="PANTHER" id="PTHR46696">
    <property type="entry name" value="P450, PUTATIVE (EUROFUNG)-RELATED"/>
    <property type="match status" value="1"/>
</dbReference>
<dbReference type="EMBL" id="BAAAVS010000060">
    <property type="protein sequence ID" value="GAA3049678.1"/>
    <property type="molecule type" value="Genomic_DNA"/>
</dbReference>
<evidence type="ECO:0000256" key="7">
    <source>
        <dbReference type="ARBA" id="ARBA00023033"/>
    </source>
</evidence>
<keyword evidence="6 8" id="KW-0408">Iron</keyword>
<dbReference type="Proteomes" id="UP001501035">
    <property type="component" value="Unassembled WGS sequence"/>
</dbReference>
<dbReference type="PANTHER" id="PTHR46696:SF4">
    <property type="entry name" value="BIOTIN BIOSYNTHESIS CYTOCHROME P450"/>
    <property type="match status" value="1"/>
</dbReference>
<keyword evidence="7 8" id="KW-0503">Monooxygenase</keyword>
<accession>A0ABP6LQQ5</accession>
<reference evidence="11" key="1">
    <citation type="journal article" date="2019" name="Int. J. Syst. Evol. Microbiol.">
        <title>The Global Catalogue of Microorganisms (GCM) 10K type strain sequencing project: providing services to taxonomists for standard genome sequencing and annotation.</title>
        <authorList>
            <consortium name="The Broad Institute Genomics Platform"/>
            <consortium name="The Broad Institute Genome Sequencing Center for Infectious Disease"/>
            <person name="Wu L."/>
            <person name="Ma J."/>
        </authorList>
    </citation>
    <scope>NUCLEOTIDE SEQUENCE [LARGE SCALE GENOMIC DNA]</scope>
    <source>
        <strain evidence="11">JCM 14234</strain>
    </source>
</reference>
<name>A0ABP6LQQ5_9ACTN</name>
<dbReference type="InterPro" id="IPR001128">
    <property type="entry name" value="Cyt_P450"/>
</dbReference>
<feature type="compositionally biased region" description="Basic and acidic residues" evidence="9">
    <location>
        <begin position="1"/>
        <end position="12"/>
    </location>
</feature>
<dbReference type="InterPro" id="IPR002397">
    <property type="entry name" value="Cyt_P450_B"/>
</dbReference>
<keyword evidence="4 8" id="KW-0479">Metal-binding</keyword>
<dbReference type="Gene3D" id="1.10.630.10">
    <property type="entry name" value="Cytochrome P450"/>
    <property type="match status" value="1"/>
</dbReference>
<evidence type="ECO:0000256" key="6">
    <source>
        <dbReference type="ARBA" id="ARBA00023004"/>
    </source>
</evidence>
<evidence type="ECO:0000256" key="1">
    <source>
        <dbReference type="ARBA" id="ARBA00001971"/>
    </source>
</evidence>
<protein>
    <submittedName>
        <fullName evidence="10">Cytochrome P450</fullName>
    </submittedName>
</protein>
<dbReference type="InterPro" id="IPR036396">
    <property type="entry name" value="Cyt_P450_sf"/>
</dbReference>
<evidence type="ECO:0000256" key="3">
    <source>
        <dbReference type="ARBA" id="ARBA00022617"/>
    </source>
</evidence>
<sequence>MYRELREHDPVHRVATSPAATPGDSPAEYWVLTRHADVWAAANDATTFSSAQGLTVSYGELEAIGMTEHPPLVMQDPPGHTEFRKLVARGFTPKQVIEVEPRVREFVVARLAEIAATADSAVDIVGSLFKPLPSMVVAHYLGVPESDWSRFDGWTQAIVGANAGGGPTALAGDGAGAATAEMLGYFSELIDYRRNHPGEDTVSALVAAGQADDPHGLLSILAFAFTMVAGGNDTTTGMLGGSVDLLAAHPDQRRLLLDEPARITPAVEELLRLTSPVQGLARTTTVDVTVTDTPRGPVIIPAGRKVLLCYGAANRDPRRFGPDAERLDVGREPRSILTFSHGNHHCLGAAAARMQARVALTELLARFPAFEVDSDGIRWAPGNYVRRPEFVPFYPGRSA</sequence>
<dbReference type="Pfam" id="PF00067">
    <property type="entry name" value="p450"/>
    <property type="match status" value="1"/>
</dbReference>
<gene>
    <name evidence="10" type="ORF">GCM10010528_31040</name>
</gene>